<evidence type="ECO:0000256" key="7">
    <source>
        <dbReference type="PROSITE-ProRule" id="PRU00182"/>
    </source>
</evidence>
<dbReference type="PANTHER" id="PTHR11831">
    <property type="entry name" value="30S 40S RIBOSOMAL PROTEIN"/>
    <property type="match status" value="1"/>
</dbReference>
<dbReference type="InterPro" id="IPR018079">
    <property type="entry name" value="Ribosomal_uS4_CS"/>
</dbReference>
<dbReference type="InterPro" id="IPR002942">
    <property type="entry name" value="S4_RNA-bd"/>
</dbReference>
<dbReference type="FunFam" id="1.10.1050.10:FF:000002">
    <property type="entry name" value="30S ribosomal protein S4, chloroplastic"/>
    <property type="match status" value="1"/>
</dbReference>
<dbReference type="PANTHER" id="PTHR11831:SF4">
    <property type="entry name" value="SMALL RIBOSOMAL SUBUNIT PROTEIN US4M"/>
    <property type="match status" value="1"/>
</dbReference>
<reference evidence="12" key="1">
    <citation type="submission" date="2013-12" db="EMBL/GenBank/DDBJ databases">
        <title>The plastid genomes of microalgae Chlorella protothecoides and Prototheca wickerhamii shed light on the evolutionary transition from autotroph to heterotroph.</title>
        <authorList>
            <person name="Yan D."/>
            <person name="Wang Y."/>
            <person name="Murakami T."/>
            <person name="Shen Y."/>
            <person name="Gong J."/>
            <person name="Gao C."/>
            <person name="Jiang H."/>
            <person name="Smith D.R."/>
            <person name="Pombert J.F."/>
            <person name="Wu Q."/>
            <person name="Dai J."/>
        </authorList>
    </citation>
    <scope>NUCLEOTIDE SEQUENCE</scope>
    <source>
        <strain evidence="12">SAG 263-11</strain>
    </source>
</reference>
<evidence type="ECO:0000313" key="12">
    <source>
        <dbReference type="EMBL" id="AHK09996.1"/>
    </source>
</evidence>
<evidence type="ECO:0000256" key="5">
    <source>
        <dbReference type="ARBA" id="ARBA00023274"/>
    </source>
</evidence>
<feature type="compositionally biased region" description="Basic and acidic residues" evidence="9">
    <location>
        <begin position="40"/>
        <end position="52"/>
    </location>
</feature>
<evidence type="ECO:0000256" key="6">
    <source>
        <dbReference type="ARBA" id="ARBA00035158"/>
    </source>
</evidence>
<keyword evidence="3 7" id="KW-0694">RNA-binding</keyword>
<accession>A0A067Z2A4</accession>
<feature type="region of interest" description="Disordered" evidence="9">
    <location>
        <begin position="22"/>
        <end position="52"/>
    </location>
</feature>
<keyword evidence="12" id="KW-0934">Plastid</keyword>
<gene>
    <name evidence="12" type="primary">rps4</name>
    <name evidence="12" type="ORF">PrwiCp027</name>
</gene>
<evidence type="ECO:0000259" key="10">
    <source>
        <dbReference type="SMART" id="SM00363"/>
    </source>
</evidence>
<dbReference type="GO" id="GO:0015935">
    <property type="term" value="C:small ribosomal subunit"/>
    <property type="evidence" value="ECO:0007669"/>
    <property type="project" value="InterPro"/>
</dbReference>
<name>A0A067Z2A4_PROWI</name>
<evidence type="ECO:0000256" key="8">
    <source>
        <dbReference type="RuleBase" id="RU003699"/>
    </source>
</evidence>
<dbReference type="SMART" id="SM00363">
    <property type="entry name" value="S4"/>
    <property type="match status" value="1"/>
</dbReference>
<dbReference type="HAMAP" id="MF_01306_B">
    <property type="entry name" value="Ribosomal_uS4_B"/>
    <property type="match status" value="1"/>
</dbReference>
<dbReference type="InterPro" id="IPR001912">
    <property type="entry name" value="Ribosomal_uS4_N"/>
</dbReference>
<evidence type="ECO:0000256" key="2">
    <source>
        <dbReference type="ARBA" id="ARBA00022730"/>
    </source>
</evidence>
<keyword evidence="2 7" id="KW-0699">rRNA-binding</keyword>
<dbReference type="NCBIfam" id="NF003717">
    <property type="entry name" value="PRK05327.1"/>
    <property type="match status" value="1"/>
</dbReference>
<evidence type="ECO:0000256" key="1">
    <source>
        <dbReference type="ARBA" id="ARBA00007465"/>
    </source>
</evidence>
<dbReference type="Pfam" id="PF00163">
    <property type="entry name" value="Ribosomal_S4"/>
    <property type="match status" value="1"/>
</dbReference>
<dbReference type="InterPro" id="IPR005709">
    <property type="entry name" value="Ribosomal_uS4_bac-type"/>
</dbReference>
<dbReference type="Pfam" id="PF01479">
    <property type="entry name" value="S4"/>
    <property type="match status" value="1"/>
</dbReference>
<evidence type="ECO:0000256" key="9">
    <source>
        <dbReference type="SAM" id="MobiDB-lite"/>
    </source>
</evidence>
<sequence>MSRYRGPRLRIIRRLGELPGFSKKIDRNHTPPGQHGWKKKASDQKKSKESQYGIRLKEKQKLRYNYGINERQLINYVREARRRKGSTGEVLLQLLEMRLDNIIYRLGFAPTIPAARQLINHGHINVNNKNINIPSYICKINDIISVLKNSQQLIKNYLQNGGISELSTCLNLNKEKLEASINNIIPRDLVKLEINELLVIEYYSRKL</sequence>
<dbReference type="GO" id="GO:0042274">
    <property type="term" value="P:ribosomal small subunit biogenesis"/>
    <property type="evidence" value="ECO:0007669"/>
    <property type="project" value="TreeGrafter"/>
</dbReference>
<dbReference type="NCBIfam" id="TIGR01017">
    <property type="entry name" value="rpsD_bact"/>
    <property type="match status" value="1"/>
</dbReference>
<dbReference type="InterPro" id="IPR022801">
    <property type="entry name" value="Ribosomal_uS4"/>
</dbReference>
<evidence type="ECO:0000256" key="3">
    <source>
        <dbReference type="ARBA" id="ARBA00022884"/>
    </source>
</evidence>
<dbReference type="PROSITE" id="PS00632">
    <property type="entry name" value="RIBOSOMAL_S4"/>
    <property type="match status" value="1"/>
</dbReference>
<organism evidence="12">
    <name type="scientific">Prototheca wickerhamii</name>
    <dbReference type="NCBI Taxonomy" id="3111"/>
    <lineage>
        <taxon>Eukaryota</taxon>
        <taxon>Viridiplantae</taxon>
        <taxon>Chlorophyta</taxon>
        <taxon>core chlorophytes</taxon>
        <taxon>Trebouxiophyceae</taxon>
        <taxon>Chlorellales</taxon>
        <taxon>Chlorellaceae</taxon>
        <taxon>Prototheca</taxon>
    </lineage>
</organism>
<feature type="domain" description="RNA-binding S4" evidence="10">
    <location>
        <begin position="97"/>
        <end position="159"/>
    </location>
</feature>
<evidence type="ECO:0000256" key="4">
    <source>
        <dbReference type="ARBA" id="ARBA00022980"/>
    </source>
</evidence>
<dbReference type="GO" id="GO:0003735">
    <property type="term" value="F:structural constituent of ribosome"/>
    <property type="evidence" value="ECO:0007669"/>
    <property type="project" value="InterPro"/>
</dbReference>
<dbReference type="SUPFAM" id="SSF55174">
    <property type="entry name" value="Alpha-L RNA-binding motif"/>
    <property type="match status" value="1"/>
</dbReference>
<dbReference type="InterPro" id="IPR036986">
    <property type="entry name" value="S4_RNA-bd_sf"/>
</dbReference>
<dbReference type="FunFam" id="3.10.290.10:FF:000001">
    <property type="entry name" value="30S ribosomal protein S4"/>
    <property type="match status" value="1"/>
</dbReference>
<dbReference type="AlphaFoldDB" id="A0A067Z2A4"/>
<evidence type="ECO:0000259" key="11">
    <source>
        <dbReference type="SMART" id="SM01390"/>
    </source>
</evidence>
<dbReference type="Gene3D" id="3.10.290.10">
    <property type="entry name" value="RNA-binding S4 domain"/>
    <property type="match status" value="1"/>
</dbReference>
<protein>
    <recommendedName>
        <fullName evidence="6">Small ribosomal subunit protein uS4c</fullName>
    </recommendedName>
</protein>
<keyword evidence="4 8" id="KW-0689">Ribosomal protein</keyword>
<dbReference type="EMBL" id="KJ001761">
    <property type="protein sequence ID" value="AHK09996.1"/>
    <property type="molecule type" value="Genomic_DNA"/>
</dbReference>
<feature type="domain" description="Small ribosomal subunit protein uS4 N-terminal" evidence="11">
    <location>
        <begin position="3"/>
        <end position="96"/>
    </location>
</feature>
<dbReference type="Gene3D" id="1.10.1050.10">
    <property type="entry name" value="Ribosomal Protein S4 Delta 41, Chain A, domain 1"/>
    <property type="match status" value="1"/>
</dbReference>
<geneLocation type="plastid" evidence="12"/>
<dbReference type="CDD" id="cd00165">
    <property type="entry name" value="S4"/>
    <property type="match status" value="1"/>
</dbReference>
<keyword evidence="5 8" id="KW-0687">Ribonucleoprotein</keyword>
<dbReference type="GO" id="GO:0019843">
    <property type="term" value="F:rRNA binding"/>
    <property type="evidence" value="ECO:0007669"/>
    <property type="project" value="UniProtKB-KW"/>
</dbReference>
<dbReference type="PROSITE" id="PS50889">
    <property type="entry name" value="S4"/>
    <property type="match status" value="1"/>
</dbReference>
<dbReference type="SMART" id="SM01390">
    <property type="entry name" value="Ribosomal_S4"/>
    <property type="match status" value="1"/>
</dbReference>
<dbReference type="GO" id="GO:0006412">
    <property type="term" value="P:translation"/>
    <property type="evidence" value="ECO:0007669"/>
    <property type="project" value="InterPro"/>
</dbReference>
<comment type="similarity">
    <text evidence="1 8">Belongs to the universal ribosomal protein uS4 family.</text>
</comment>
<proteinExistence type="inferred from homology"/>